<name>X1NT06_9ZZZZ</name>
<dbReference type="InterPro" id="IPR001509">
    <property type="entry name" value="Epimerase_deHydtase"/>
</dbReference>
<comment type="similarity">
    <text evidence="1">Belongs to the NAD(P)-dependent epimerase/dehydratase family.</text>
</comment>
<proteinExistence type="inferred from homology"/>
<evidence type="ECO:0000313" key="3">
    <source>
        <dbReference type="EMBL" id="GAI46733.1"/>
    </source>
</evidence>
<dbReference type="Gene3D" id="3.40.50.720">
    <property type="entry name" value="NAD(P)-binding Rossmann-like Domain"/>
    <property type="match status" value="1"/>
</dbReference>
<dbReference type="EMBL" id="BARV01040823">
    <property type="protein sequence ID" value="GAI46733.1"/>
    <property type="molecule type" value="Genomic_DNA"/>
</dbReference>
<feature type="non-terminal residue" evidence="3">
    <location>
        <position position="1"/>
    </location>
</feature>
<dbReference type="CDD" id="cd08946">
    <property type="entry name" value="SDR_e"/>
    <property type="match status" value="1"/>
</dbReference>
<protein>
    <recommendedName>
        <fullName evidence="2">NAD-dependent epimerase/dehydratase domain-containing protein</fullName>
    </recommendedName>
</protein>
<evidence type="ECO:0000256" key="1">
    <source>
        <dbReference type="ARBA" id="ARBA00007637"/>
    </source>
</evidence>
<organism evidence="3">
    <name type="scientific">marine sediment metagenome</name>
    <dbReference type="NCBI Taxonomy" id="412755"/>
    <lineage>
        <taxon>unclassified sequences</taxon>
        <taxon>metagenomes</taxon>
        <taxon>ecological metagenomes</taxon>
    </lineage>
</organism>
<feature type="non-terminal residue" evidence="3">
    <location>
        <position position="160"/>
    </location>
</feature>
<dbReference type="Pfam" id="PF01370">
    <property type="entry name" value="Epimerase"/>
    <property type="match status" value="1"/>
</dbReference>
<evidence type="ECO:0000259" key="2">
    <source>
        <dbReference type="Pfam" id="PF01370"/>
    </source>
</evidence>
<dbReference type="SUPFAM" id="SSF51735">
    <property type="entry name" value="NAD(P)-binding Rossmann-fold domains"/>
    <property type="match status" value="1"/>
</dbReference>
<reference evidence="3" key="1">
    <citation type="journal article" date="2014" name="Front. Microbiol.">
        <title>High frequency of phylogenetically diverse reductive dehalogenase-homologous genes in deep subseafloor sedimentary metagenomes.</title>
        <authorList>
            <person name="Kawai M."/>
            <person name="Futagami T."/>
            <person name="Toyoda A."/>
            <person name="Takaki Y."/>
            <person name="Nishi S."/>
            <person name="Hori S."/>
            <person name="Arai W."/>
            <person name="Tsubouchi T."/>
            <person name="Morono Y."/>
            <person name="Uchiyama I."/>
            <person name="Ito T."/>
            <person name="Fujiyama A."/>
            <person name="Inagaki F."/>
            <person name="Takami H."/>
        </authorList>
    </citation>
    <scope>NUCLEOTIDE SEQUENCE</scope>
    <source>
        <strain evidence="3">Expedition CK06-06</strain>
    </source>
</reference>
<dbReference type="InterPro" id="IPR036291">
    <property type="entry name" value="NAD(P)-bd_dom_sf"/>
</dbReference>
<feature type="domain" description="NAD-dependent epimerase/dehydratase" evidence="2">
    <location>
        <begin position="6"/>
        <end position="158"/>
    </location>
</feature>
<sequence length="160" mass="18175">KILTFLRETFLDNDSVIEAVGHSDGVIHLAGILGTAEMMENPIEPIDVNIIGSLNVYEACRMHKKRAVYISVGHYWMNNPYAITKYADERFALMYNKERNTKITIVRAYNIYGPRQKMKPVRKIIPNFIVPALQNKDITVYGGGNQVVDMIFVEDAAEIP</sequence>
<gene>
    <name evidence="3" type="ORF">S06H3_62062</name>
</gene>
<accession>X1NT06</accession>
<dbReference type="PANTHER" id="PTHR43000">
    <property type="entry name" value="DTDP-D-GLUCOSE 4,6-DEHYDRATASE-RELATED"/>
    <property type="match status" value="1"/>
</dbReference>
<comment type="caution">
    <text evidence="3">The sequence shown here is derived from an EMBL/GenBank/DDBJ whole genome shotgun (WGS) entry which is preliminary data.</text>
</comment>
<dbReference type="AlphaFoldDB" id="X1NT06"/>